<dbReference type="Proteomes" id="UP000049222">
    <property type="component" value="Unassembled WGS sequence"/>
</dbReference>
<dbReference type="RefSeq" id="WP_055085398.1">
    <property type="nucleotide sequence ID" value="NZ_CXSU01000012.1"/>
</dbReference>
<dbReference type="GO" id="GO:0043461">
    <property type="term" value="P:proton-transporting ATP synthase complex assembly"/>
    <property type="evidence" value="ECO:0007669"/>
    <property type="project" value="InterPro"/>
</dbReference>
<dbReference type="PANTHER" id="PTHR21013:SF10">
    <property type="entry name" value="ATP SYNTHASE MITOCHONDRIAL F1 COMPLEX ASSEMBLY FACTOR 2"/>
    <property type="match status" value="1"/>
</dbReference>
<dbReference type="AlphaFoldDB" id="A0A0M6YKC8"/>
<keyword evidence="2" id="KW-0809">Transit peptide</keyword>
<dbReference type="InterPro" id="IPR042272">
    <property type="entry name" value="ATP12_ATP_synth-F1-assembly_N"/>
</dbReference>
<evidence type="ECO:0000256" key="1">
    <source>
        <dbReference type="ARBA" id="ARBA00008231"/>
    </source>
</evidence>
<name>A0A0M6YKC8_9RHOB</name>
<reference evidence="4 5" key="1">
    <citation type="submission" date="2015-07" db="EMBL/GenBank/DDBJ databases">
        <authorList>
            <person name="Noorani M."/>
        </authorList>
    </citation>
    <scope>NUCLEOTIDE SEQUENCE [LARGE SCALE GENOMIC DNA]</scope>
    <source>
        <strain evidence="4 5">CECT 7802</strain>
    </source>
</reference>
<dbReference type="SUPFAM" id="SSF160909">
    <property type="entry name" value="ATP12-like"/>
    <property type="match status" value="1"/>
</dbReference>
<evidence type="ECO:0000313" key="4">
    <source>
        <dbReference type="EMBL" id="CTQ50125.1"/>
    </source>
</evidence>
<dbReference type="InterPro" id="IPR023335">
    <property type="entry name" value="ATP12_ortho_dom_sf"/>
</dbReference>
<gene>
    <name evidence="4" type="ORF">JDO7802_02143</name>
</gene>
<dbReference type="STRING" id="420998.JDO7802_02143"/>
<evidence type="ECO:0000256" key="3">
    <source>
        <dbReference type="ARBA" id="ARBA00023186"/>
    </source>
</evidence>
<dbReference type="EMBL" id="CXSU01000012">
    <property type="protein sequence ID" value="CTQ50125.1"/>
    <property type="molecule type" value="Genomic_DNA"/>
</dbReference>
<keyword evidence="5" id="KW-1185">Reference proteome</keyword>
<dbReference type="Gene3D" id="3.30.2180.10">
    <property type="entry name" value="ATP12-like"/>
    <property type="match status" value="1"/>
</dbReference>
<dbReference type="PANTHER" id="PTHR21013">
    <property type="entry name" value="ATP SYNTHASE MITOCHONDRIAL F1 COMPLEX ASSEMBLY FACTOR 2/ATP12 PROTEIN, MITOCHONDRIAL PRECURSOR"/>
    <property type="match status" value="1"/>
</dbReference>
<comment type="similarity">
    <text evidence="1">Belongs to the ATP12 family.</text>
</comment>
<accession>A0A0M6YKC8</accession>
<keyword evidence="3" id="KW-0143">Chaperone</keyword>
<evidence type="ECO:0000256" key="2">
    <source>
        <dbReference type="ARBA" id="ARBA00022946"/>
    </source>
</evidence>
<dbReference type="Pfam" id="PF07542">
    <property type="entry name" value="ATP12"/>
    <property type="match status" value="1"/>
</dbReference>
<organism evidence="4 5">
    <name type="scientific">Jannaschia donghaensis</name>
    <dbReference type="NCBI Taxonomy" id="420998"/>
    <lineage>
        <taxon>Bacteria</taxon>
        <taxon>Pseudomonadati</taxon>
        <taxon>Pseudomonadota</taxon>
        <taxon>Alphaproteobacteria</taxon>
        <taxon>Rhodobacterales</taxon>
        <taxon>Roseobacteraceae</taxon>
        <taxon>Jannaschia</taxon>
    </lineage>
</organism>
<protein>
    <submittedName>
        <fullName evidence="4">ATP12 chaperone protein</fullName>
    </submittedName>
</protein>
<proteinExistence type="inferred from homology"/>
<sequence>MSEWKAKRFWKGASVEALDQGFTVTLDGRPVRTPLKTLIAMPSRALADGVAAEWDAQPEVIDPMSMPLTRAVNATLDKVVPQRADVAANLAEYGGTDLLCYRATDPETLIARQAAAWDPMLDWAATALGAPLKVTQGIMHVPQPTASIVALRTRVDAMTAWQLTALSEFVTLSGSLILALAAMEGRDPDDLWPLSRIDEDWQAEQWGEDEEEAARIAVKRGAFAQAGRFLELLSAD</sequence>
<dbReference type="InterPro" id="IPR011419">
    <property type="entry name" value="ATP12_ATP_synth-F1-assembly"/>
</dbReference>
<dbReference type="OrthoDB" id="9797825at2"/>
<evidence type="ECO:0000313" key="5">
    <source>
        <dbReference type="Proteomes" id="UP000049222"/>
    </source>
</evidence>
<dbReference type="Gene3D" id="1.10.3580.10">
    <property type="entry name" value="ATP12 ATPase"/>
    <property type="match status" value="1"/>
</dbReference>